<keyword evidence="2" id="KW-1185">Reference proteome</keyword>
<accession>A0ABN9QZ98</accession>
<protein>
    <submittedName>
        <fullName evidence="1">Uncharacterized protein</fullName>
    </submittedName>
</protein>
<dbReference type="Proteomes" id="UP001189429">
    <property type="component" value="Unassembled WGS sequence"/>
</dbReference>
<dbReference type="EMBL" id="CAUYUJ010004672">
    <property type="protein sequence ID" value="CAK0810508.1"/>
    <property type="molecule type" value="Genomic_DNA"/>
</dbReference>
<evidence type="ECO:0000313" key="1">
    <source>
        <dbReference type="EMBL" id="CAK0810508.1"/>
    </source>
</evidence>
<comment type="caution">
    <text evidence="1">The sequence shown here is derived from an EMBL/GenBank/DDBJ whole genome shotgun (WGS) entry which is preliminary data.</text>
</comment>
<sequence length="187" mass="20062">AGPGPRCGAERPRWRRGVAVAALALGLARHAQRGRGRRRRCRGAPTRMWAAKYQSPNDIAEEKVRKKSLDDEVQSAVEAASPVPQTFDQACAWASAAALNAVSKGKMLQTMYFNAGGSDDADIQGDLGNVLDFAETFSKMLCQAAPLEEGIVRVVLPDLGAAAMVKQKWETNSDAGELPENMHGLAD</sequence>
<proteinExistence type="predicted"/>
<gene>
    <name evidence="1" type="ORF">PCOR1329_LOCUS15459</name>
</gene>
<feature type="non-terminal residue" evidence="1">
    <location>
        <position position="1"/>
    </location>
</feature>
<name>A0ABN9QZ98_9DINO</name>
<evidence type="ECO:0000313" key="2">
    <source>
        <dbReference type="Proteomes" id="UP001189429"/>
    </source>
</evidence>
<reference evidence="1" key="1">
    <citation type="submission" date="2023-10" db="EMBL/GenBank/DDBJ databases">
        <authorList>
            <person name="Chen Y."/>
            <person name="Shah S."/>
            <person name="Dougan E. K."/>
            <person name="Thang M."/>
            <person name="Chan C."/>
        </authorList>
    </citation>
    <scope>NUCLEOTIDE SEQUENCE [LARGE SCALE GENOMIC DNA]</scope>
</reference>
<organism evidence="1 2">
    <name type="scientific">Prorocentrum cordatum</name>
    <dbReference type="NCBI Taxonomy" id="2364126"/>
    <lineage>
        <taxon>Eukaryota</taxon>
        <taxon>Sar</taxon>
        <taxon>Alveolata</taxon>
        <taxon>Dinophyceae</taxon>
        <taxon>Prorocentrales</taxon>
        <taxon>Prorocentraceae</taxon>
        <taxon>Prorocentrum</taxon>
    </lineage>
</organism>